<keyword evidence="2" id="KW-1185">Reference proteome</keyword>
<dbReference type="EMBL" id="CAJPEX010000004">
    <property type="protein sequence ID" value="CAG0912275.1"/>
    <property type="molecule type" value="Genomic_DNA"/>
</dbReference>
<dbReference type="EMBL" id="OA882041">
    <property type="protein sequence ID" value="CAD7272123.1"/>
    <property type="molecule type" value="Genomic_DNA"/>
</dbReference>
<accession>A0A7R9G7J0</accession>
<evidence type="ECO:0000313" key="1">
    <source>
        <dbReference type="EMBL" id="CAD7272123.1"/>
    </source>
</evidence>
<name>A0A7R9G7J0_9CRUS</name>
<evidence type="ECO:0000313" key="2">
    <source>
        <dbReference type="Proteomes" id="UP000678499"/>
    </source>
</evidence>
<dbReference type="AlphaFoldDB" id="A0A7R9G7J0"/>
<gene>
    <name evidence="1" type="ORF">NMOB1V02_LOCUS72</name>
</gene>
<dbReference type="Proteomes" id="UP000678499">
    <property type="component" value="Unassembled WGS sequence"/>
</dbReference>
<protein>
    <submittedName>
        <fullName evidence="1">Uncharacterized protein</fullName>
    </submittedName>
</protein>
<organism evidence="1">
    <name type="scientific">Notodromas monacha</name>
    <dbReference type="NCBI Taxonomy" id="399045"/>
    <lineage>
        <taxon>Eukaryota</taxon>
        <taxon>Metazoa</taxon>
        <taxon>Ecdysozoa</taxon>
        <taxon>Arthropoda</taxon>
        <taxon>Crustacea</taxon>
        <taxon>Oligostraca</taxon>
        <taxon>Ostracoda</taxon>
        <taxon>Podocopa</taxon>
        <taxon>Podocopida</taxon>
        <taxon>Cypridocopina</taxon>
        <taxon>Cypridoidea</taxon>
        <taxon>Cyprididae</taxon>
        <taxon>Notodromas</taxon>
    </lineage>
</organism>
<reference evidence="1" key="1">
    <citation type="submission" date="2020-11" db="EMBL/GenBank/DDBJ databases">
        <authorList>
            <person name="Tran Van P."/>
        </authorList>
    </citation>
    <scope>NUCLEOTIDE SEQUENCE</scope>
</reference>
<sequence>MSLVPRGACRRWQETASSSCVERHDDVYENVDVIGWGKCDGGCLKIAPGVGCSDQSGSTVWPSQLWRQSSVGEHQFFSPLASLATLAQTYSELGTAFQRNIFLCWQKSVVCLKFI</sequence>
<proteinExistence type="predicted"/>